<dbReference type="AlphaFoldDB" id="A0A1I8B6K3"/>
<feature type="chain" id="PRO_5009315507" evidence="1">
    <location>
        <begin position="22"/>
        <end position="51"/>
    </location>
</feature>
<evidence type="ECO:0000313" key="3">
    <source>
        <dbReference type="WBParaSite" id="MhA1_Contig1479.frz3.gene8"/>
    </source>
</evidence>
<evidence type="ECO:0000313" key="2">
    <source>
        <dbReference type="Proteomes" id="UP000095281"/>
    </source>
</evidence>
<evidence type="ECO:0000256" key="1">
    <source>
        <dbReference type="SAM" id="SignalP"/>
    </source>
</evidence>
<reference evidence="3" key="1">
    <citation type="submission" date="2016-11" db="UniProtKB">
        <authorList>
            <consortium name="WormBaseParasite"/>
        </authorList>
    </citation>
    <scope>IDENTIFICATION</scope>
</reference>
<sequence length="51" mass="5592">MNSSLMISTLLIFIVLNKVNNTQITLNGIAALAYCQEKLILEGTSYEEKGS</sequence>
<proteinExistence type="predicted"/>
<dbReference type="WBParaSite" id="MhA1_Contig1479.frz3.gene8">
    <property type="protein sequence ID" value="MhA1_Contig1479.frz3.gene8"/>
    <property type="gene ID" value="MhA1_Contig1479.frz3.gene8"/>
</dbReference>
<organism evidence="2 3">
    <name type="scientific">Meloidogyne hapla</name>
    <name type="common">Root-knot nematode worm</name>
    <dbReference type="NCBI Taxonomy" id="6305"/>
    <lineage>
        <taxon>Eukaryota</taxon>
        <taxon>Metazoa</taxon>
        <taxon>Ecdysozoa</taxon>
        <taxon>Nematoda</taxon>
        <taxon>Chromadorea</taxon>
        <taxon>Rhabditida</taxon>
        <taxon>Tylenchina</taxon>
        <taxon>Tylenchomorpha</taxon>
        <taxon>Tylenchoidea</taxon>
        <taxon>Meloidogynidae</taxon>
        <taxon>Meloidogyninae</taxon>
        <taxon>Meloidogyne</taxon>
    </lineage>
</organism>
<accession>A0A1I8B6K3</accession>
<name>A0A1I8B6K3_MELHA</name>
<protein>
    <submittedName>
        <fullName evidence="3">Uncharacterized protein</fullName>
    </submittedName>
</protein>
<keyword evidence="2" id="KW-1185">Reference proteome</keyword>
<feature type="signal peptide" evidence="1">
    <location>
        <begin position="1"/>
        <end position="21"/>
    </location>
</feature>
<keyword evidence="1" id="KW-0732">Signal</keyword>
<dbReference type="Proteomes" id="UP000095281">
    <property type="component" value="Unplaced"/>
</dbReference>